<sequence>MDKHISCVAIIGVGQVGAAVAYTLISGSVADELLIVDTRAEWRNGQPVRYGGNHRGVKIFLRDGPNKSRLSVSQHGDSPVRRQRDEAVPEISGLPPSQVLGSGTFLDTVRLRGLLADKAGVTQSSIDLHVLGIHGDAQVAVWSTATVDGIPLEKAALPCMASEADKVALAHECQNRSRSIIATKGTTSYGIASVVSSICTSILQDRRNVCPVSHFQPEFGCYFSLPAVLGRMGVVQRVPAGLSARENEAIVESAKELKSTLDRVQERY</sequence>
<evidence type="ECO:0000259" key="2">
    <source>
        <dbReference type="Pfam" id="PF02866"/>
    </source>
</evidence>
<organism evidence="3 4">
    <name type="scientific">Penicillium ucsense</name>
    <dbReference type="NCBI Taxonomy" id="2839758"/>
    <lineage>
        <taxon>Eukaryota</taxon>
        <taxon>Fungi</taxon>
        <taxon>Dikarya</taxon>
        <taxon>Ascomycota</taxon>
        <taxon>Pezizomycotina</taxon>
        <taxon>Eurotiomycetes</taxon>
        <taxon>Eurotiomycetidae</taxon>
        <taxon>Eurotiales</taxon>
        <taxon>Aspergillaceae</taxon>
        <taxon>Penicillium</taxon>
    </lineage>
</organism>
<dbReference type="OrthoDB" id="6270329at2759"/>
<dbReference type="Pfam" id="PF02866">
    <property type="entry name" value="Ldh_1_C"/>
    <property type="match status" value="1"/>
</dbReference>
<dbReference type="EMBL" id="WIWV01000225">
    <property type="protein sequence ID" value="KAF7712129.1"/>
    <property type="molecule type" value="Genomic_DNA"/>
</dbReference>
<dbReference type="AlphaFoldDB" id="A0A8J8VVS1"/>
<proteinExistence type="predicted"/>
<name>A0A8J8VVS1_9EURO</name>
<dbReference type="Gene3D" id="3.40.50.720">
    <property type="entry name" value="NAD(P)-binding Rossmann-like Domain"/>
    <property type="match status" value="1"/>
</dbReference>
<dbReference type="SUPFAM" id="SSF51735">
    <property type="entry name" value="NAD(P)-binding Rossmann-fold domains"/>
    <property type="match status" value="1"/>
</dbReference>
<dbReference type="GO" id="GO:0004459">
    <property type="term" value="F:L-lactate dehydrogenase (NAD+) activity"/>
    <property type="evidence" value="ECO:0007669"/>
    <property type="project" value="TreeGrafter"/>
</dbReference>
<dbReference type="InterPro" id="IPR022383">
    <property type="entry name" value="Lactate/malate_DH_C"/>
</dbReference>
<dbReference type="InterPro" id="IPR015955">
    <property type="entry name" value="Lactate_DH/Glyco_Ohase_4_C"/>
</dbReference>
<evidence type="ECO:0000313" key="4">
    <source>
        <dbReference type="Proteomes" id="UP000631181"/>
    </source>
</evidence>
<dbReference type="Gene3D" id="3.90.110.10">
    <property type="entry name" value="Lactate dehydrogenase/glycoside hydrolase, family 4, C-terminal"/>
    <property type="match status" value="1"/>
</dbReference>
<protein>
    <recommendedName>
        <fullName evidence="2">Lactate/malate dehydrogenase C-terminal domain-containing protein</fullName>
    </recommendedName>
</protein>
<comment type="caution">
    <text evidence="3">The sequence shown here is derived from an EMBL/GenBank/DDBJ whole genome shotgun (WGS) entry which is preliminary data.</text>
</comment>
<dbReference type="PIRSF" id="PIRSF000102">
    <property type="entry name" value="Lac_mal_DH"/>
    <property type="match status" value="1"/>
</dbReference>
<dbReference type="Proteomes" id="UP000631181">
    <property type="component" value="Unassembled WGS sequence"/>
</dbReference>
<dbReference type="SUPFAM" id="SSF56327">
    <property type="entry name" value="LDH C-terminal domain-like"/>
    <property type="match status" value="1"/>
</dbReference>
<evidence type="ECO:0000313" key="3">
    <source>
        <dbReference type="EMBL" id="KAF7712129.1"/>
    </source>
</evidence>
<keyword evidence="3" id="KW-0560">Oxidoreductase</keyword>
<feature type="domain" description="Lactate/malate dehydrogenase C-terminal" evidence="2">
    <location>
        <begin position="104"/>
        <end position="266"/>
    </location>
</feature>
<gene>
    <name evidence="3" type="ORF">PECM_003786</name>
</gene>
<feature type="active site" description="Proton acceptor" evidence="1">
    <location>
        <position position="134"/>
    </location>
</feature>
<dbReference type="InterPro" id="IPR036291">
    <property type="entry name" value="NAD(P)-bd_dom_sf"/>
</dbReference>
<dbReference type="PANTHER" id="PTHR43128:SF16">
    <property type="entry name" value="L-LACTATE DEHYDROGENASE"/>
    <property type="match status" value="1"/>
</dbReference>
<reference evidence="3" key="1">
    <citation type="journal article" date="2020" name="Front. Microbiol.">
        <title>Gene regulatory networks of Penicillium echinulatum 2HH and Penicillium oxalicum 114-2 inferred by a computational biology approach.</title>
        <authorList>
            <person name="Lenz A.R."/>
            <person name="Galan-Vasquez E."/>
            <person name="Balbinot E."/>
            <person name="De Abreu F.P."/>
            <person name="De Oliveira N.S."/>
            <person name="Da Rosa L.O."/>
            <person name="De Avila E Silva S."/>
            <person name="Camassola M."/>
            <person name="Dillon A.J.P."/>
            <person name="Perez-Rueda E."/>
        </authorList>
    </citation>
    <scope>NUCLEOTIDE SEQUENCE</scope>
    <source>
        <strain evidence="3">S1M29</strain>
    </source>
</reference>
<evidence type="ECO:0000256" key="1">
    <source>
        <dbReference type="PIRSR" id="PIRSR000102-1"/>
    </source>
</evidence>
<accession>A0A8J8VVS1</accession>
<dbReference type="InterPro" id="IPR001557">
    <property type="entry name" value="L-lactate/malate_DH"/>
</dbReference>
<dbReference type="GO" id="GO:0006089">
    <property type="term" value="P:lactate metabolic process"/>
    <property type="evidence" value="ECO:0007669"/>
    <property type="project" value="TreeGrafter"/>
</dbReference>
<keyword evidence="4" id="KW-1185">Reference proteome</keyword>
<dbReference type="PANTHER" id="PTHR43128">
    <property type="entry name" value="L-2-HYDROXYCARBOXYLATE DEHYDROGENASE (NAD(P)(+))"/>
    <property type="match status" value="1"/>
</dbReference>